<evidence type="ECO:0000256" key="4">
    <source>
        <dbReference type="ARBA" id="ARBA00022989"/>
    </source>
</evidence>
<comment type="subcellular location">
    <subcellularLocation>
        <location evidence="1">Cell membrane</location>
        <topology evidence="1">Multi-pass membrane protein</topology>
    </subcellularLocation>
</comment>
<evidence type="ECO:0000256" key="5">
    <source>
        <dbReference type="ARBA" id="ARBA00023136"/>
    </source>
</evidence>
<dbReference type="GO" id="GO:0005886">
    <property type="term" value="C:plasma membrane"/>
    <property type="evidence" value="ECO:0007669"/>
    <property type="project" value="UniProtKB-SubCell"/>
</dbReference>
<dbReference type="Pfam" id="PF01027">
    <property type="entry name" value="Bax1-I"/>
    <property type="match status" value="1"/>
</dbReference>
<name>E6PN27_9ZZZZ</name>
<dbReference type="PANTHER" id="PTHR23291">
    <property type="entry name" value="BAX INHIBITOR-RELATED"/>
    <property type="match status" value="1"/>
</dbReference>
<feature type="transmembrane region" description="Helical" evidence="6">
    <location>
        <begin position="31"/>
        <end position="49"/>
    </location>
</feature>
<dbReference type="PANTHER" id="PTHR23291:SF115">
    <property type="entry name" value="MODULATOR OF FTSH PROTEASE YCCA"/>
    <property type="match status" value="1"/>
</dbReference>
<feature type="transmembrane region" description="Helical" evidence="6">
    <location>
        <begin position="91"/>
        <end position="113"/>
    </location>
</feature>
<proteinExistence type="predicted"/>
<feature type="transmembrane region" description="Helical" evidence="6">
    <location>
        <begin position="175"/>
        <end position="194"/>
    </location>
</feature>
<dbReference type="EMBL" id="CABM01000024">
    <property type="protein sequence ID" value="CBH96329.1"/>
    <property type="molecule type" value="Genomic_DNA"/>
</dbReference>
<dbReference type="CDD" id="cd10433">
    <property type="entry name" value="YccA_like"/>
    <property type="match status" value="1"/>
</dbReference>
<evidence type="ECO:0000313" key="7">
    <source>
        <dbReference type="EMBL" id="CBH96329.1"/>
    </source>
</evidence>
<keyword evidence="4 6" id="KW-1133">Transmembrane helix</keyword>
<dbReference type="AlphaFoldDB" id="E6PN27"/>
<evidence type="ECO:0000256" key="1">
    <source>
        <dbReference type="ARBA" id="ARBA00004651"/>
    </source>
</evidence>
<protein>
    <recommendedName>
        <fullName evidence="8">Modulator of FtsH protease YccA</fullName>
    </recommendedName>
</protein>
<organism evidence="7">
    <name type="scientific">mine drainage metagenome</name>
    <dbReference type="NCBI Taxonomy" id="410659"/>
    <lineage>
        <taxon>unclassified sequences</taxon>
        <taxon>metagenomes</taxon>
        <taxon>ecological metagenomes</taxon>
    </lineage>
</organism>
<feature type="transmembrane region" description="Helical" evidence="6">
    <location>
        <begin position="61"/>
        <end position="79"/>
    </location>
</feature>
<feature type="transmembrane region" description="Helical" evidence="6">
    <location>
        <begin position="151"/>
        <end position="169"/>
    </location>
</feature>
<evidence type="ECO:0000256" key="3">
    <source>
        <dbReference type="ARBA" id="ARBA00022692"/>
    </source>
</evidence>
<keyword evidence="2" id="KW-1003">Cell membrane</keyword>
<evidence type="ECO:0000256" key="6">
    <source>
        <dbReference type="SAM" id="Phobius"/>
    </source>
</evidence>
<sequence length="234" mass="25172">MNDRFNPQPSLYAQGAGGYAVDRNRVLRNTYTLLAISLIPTVFGAWAGLKLGLATWMVTNPGMGMLLFLGGAFGLMFAIERNKNSHLGVGLLLGFTFFMGLMLSQMLSFILGMSNGVQLIGMAFGGTAIIFAVMASLATVVKRDLSGLSKFLFVGVIMLLIAGIANIWLQMPALMIMFSVAAIGIFSAFMLIDVKRVLDGGETNYISATLAIYLDLYNVFANLLALLGIFGGRR</sequence>
<evidence type="ECO:0000256" key="2">
    <source>
        <dbReference type="ARBA" id="ARBA00022475"/>
    </source>
</evidence>
<dbReference type="InterPro" id="IPR006214">
    <property type="entry name" value="Bax_inhibitor_1-related"/>
</dbReference>
<keyword evidence="5 6" id="KW-0472">Membrane</keyword>
<accession>E6PN27</accession>
<evidence type="ECO:0008006" key="8">
    <source>
        <dbReference type="Google" id="ProtNLM"/>
    </source>
</evidence>
<comment type="caution">
    <text evidence="7">The sequence shown here is derived from an EMBL/GenBank/DDBJ whole genome shotgun (WGS) entry which is preliminary data.</text>
</comment>
<feature type="transmembrane region" description="Helical" evidence="6">
    <location>
        <begin position="206"/>
        <end position="230"/>
    </location>
</feature>
<keyword evidence="3 6" id="KW-0812">Transmembrane</keyword>
<gene>
    <name evidence="7" type="ORF">CARN2_2270</name>
</gene>
<feature type="transmembrane region" description="Helical" evidence="6">
    <location>
        <begin position="119"/>
        <end position="139"/>
    </location>
</feature>
<reference evidence="7" key="1">
    <citation type="submission" date="2009-10" db="EMBL/GenBank/DDBJ databases">
        <title>Diversity of trophic interactions inside an arsenic-rich microbial ecosystem.</title>
        <authorList>
            <person name="Bertin P.N."/>
            <person name="Heinrich-Salmeron A."/>
            <person name="Pelletier E."/>
            <person name="Goulhen-Chollet F."/>
            <person name="Arsene-Ploetze F."/>
            <person name="Gallien S."/>
            <person name="Calteau A."/>
            <person name="Vallenet D."/>
            <person name="Casiot C."/>
            <person name="Chane-Woon-Ming B."/>
            <person name="Giloteaux L."/>
            <person name="Barakat M."/>
            <person name="Bonnefoy V."/>
            <person name="Bruneel O."/>
            <person name="Chandler M."/>
            <person name="Cleiss J."/>
            <person name="Duran R."/>
            <person name="Elbaz-Poulichet F."/>
            <person name="Fonknechten N."/>
            <person name="Lauga B."/>
            <person name="Mornico D."/>
            <person name="Ortet P."/>
            <person name="Schaeffer C."/>
            <person name="Siguier P."/>
            <person name="Alexander Thil Smith A."/>
            <person name="Van Dorsselaer A."/>
            <person name="Weissenbach J."/>
            <person name="Medigue C."/>
            <person name="Le Paslier D."/>
        </authorList>
    </citation>
    <scope>NUCLEOTIDE SEQUENCE</scope>
</reference>